<dbReference type="GO" id="GO:0000226">
    <property type="term" value="P:microtubule cytoskeleton organization"/>
    <property type="evidence" value="ECO:0007669"/>
    <property type="project" value="InterPro"/>
</dbReference>
<evidence type="ECO:0000256" key="6">
    <source>
        <dbReference type="SAM" id="Coils"/>
    </source>
</evidence>
<dbReference type="InterPro" id="IPR044806">
    <property type="entry name" value="WVD2/WDL1-4"/>
</dbReference>
<dbReference type="InterPro" id="IPR027329">
    <property type="entry name" value="TPX2_C"/>
</dbReference>
<evidence type="ECO:0000256" key="5">
    <source>
        <dbReference type="ARBA" id="ARBA00023212"/>
    </source>
</evidence>
<feature type="compositionally biased region" description="Basic and acidic residues" evidence="7">
    <location>
        <begin position="158"/>
        <end position="190"/>
    </location>
</feature>
<dbReference type="Pfam" id="PF06886">
    <property type="entry name" value="TPX2"/>
    <property type="match status" value="1"/>
</dbReference>
<feature type="compositionally biased region" description="Low complexity" evidence="7">
    <location>
        <begin position="24"/>
        <end position="33"/>
    </location>
</feature>
<name>A0AAD4NYY1_PERFH</name>
<evidence type="ECO:0000313" key="10">
    <source>
        <dbReference type="Proteomes" id="UP001190926"/>
    </source>
</evidence>
<evidence type="ECO:0000256" key="3">
    <source>
        <dbReference type="ARBA" id="ARBA00022490"/>
    </source>
</evidence>
<proteinExistence type="inferred from homology"/>
<keyword evidence="5" id="KW-0206">Cytoskeleton</keyword>
<comment type="similarity">
    <text evidence="2">Belongs to the TPX2 family.</text>
</comment>
<reference evidence="9 10" key="1">
    <citation type="journal article" date="2021" name="Nat. Commun.">
        <title>Incipient diploidization of the medicinal plant Perilla within 10,000 years.</title>
        <authorList>
            <person name="Zhang Y."/>
            <person name="Shen Q."/>
            <person name="Leng L."/>
            <person name="Zhang D."/>
            <person name="Chen S."/>
            <person name="Shi Y."/>
            <person name="Ning Z."/>
            <person name="Chen S."/>
        </authorList>
    </citation>
    <scope>NUCLEOTIDE SEQUENCE [LARGE SCALE GENOMIC DNA]</scope>
    <source>
        <strain evidence="10">cv. PC099</strain>
    </source>
</reference>
<evidence type="ECO:0000256" key="1">
    <source>
        <dbReference type="ARBA" id="ARBA00004245"/>
    </source>
</evidence>
<feature type="domain" description="TPX2 C-terminal" evidence="8">
    <location>
        <begin position="45"/>
        <end position="115"/>
    </location>
</feature>
<accession>A0AAD4NYY1</accession>
<feature type="region of interest" description="Disordered" evidence="7">
    <location>
        <begin position="1"/>
        <end position="33"/>
    </location>
</feature>
<keyword evidence="10" id="KW-1185">Reference proteome</keyword>
<dbReference type="Proteomes" id="UP001190926">
    <property type="component" value="Unassembled WGS sequence"/>
</dbReference>
<evidence type="ECO:0000259" key="8">
    <source>
        <dbReference type="Pfam" id="PF06886"/>
    </source>
</evidence>
<dbReference type="PANTHER" id="PTHR46372">
    <property type="entry name" value="PROTEIN WVD2-LIKE 3"/>
    <property type="match status" value="1"/>
</dbReference>
<dbReference type="PANTHER" id="PTHR46372:SF6">
    <property type="entry name" value="PROTEIN WVD2-LIKE 1"/>
    <property type="match status" value="1"/>
</dbReference>
<dbReference type="GO" id="GO:0008017">
    <property type="term" value="F:microtubule binding"/>
    <property type="evidence" value="ECO:0007669"/>
    <property type="project" value="InterPro"/>
</dbReference>
<dbReference type="AlphaFoldDB" id="A0AAD4NYY1"/>
<dbReference type="EMBL" id="SDAM02004710">
    <property type="protein sequence ID" value="KAH6820000.1"/>
    <property type="molecule type" value="Genomic_DNA"/>
</dbReference>
<keyword evidence="6" id="KW-0175">Coiled coil</keyword>
<evidence type="ECO:0000313" key="9">
    <source>
        <dbReference type="EMBL" id="KAH6820000.1"/>
    </source>
</evidence>
<comment type="caution">
    <text evidence="9">The sequence shown here is derived from an EMBL/GenBank/DDBJ whole genome shotgun (WGS) entry which is preliminary data.</text>
</comment>
<dbReference type="GO" id="GO:0005874">
    <property type="term" value="C:microtubule"/>
    <property type="evidence" value="ECO:0007669"/>
    <property type="project" value="UniProtKB-KW"/>
</dbReference>
<feature type="compositionally biased region" description="Basic and acidic residues" evidence="7">
    <location>
        <begin position="139"/>
        <end position="151"/>
    </location>
</feature>
<organism evidence="9 10">
    <name type="scientific">Perilla frutescens var. hirtella</name>
    <name type="common">Perilla citriodora</name>
    <name type="synonym">Perilla setoyensis</name>
    <dbReference type="NCBI Taxonomy" id="608512"/>
    <lineage>
        <taxon>Eukaryota</taxon>
        <taxon>Viridiplantae</taxon>
        <taxon>Streptophyta</taxon>
        <taxon>Embryophyta</taxon>
        <taxon>Tracheophyta</taxon>
        <taxon>Spermatophyta</taxon>
        <taxon>Magnoliopsida</taxon>
        <taxon>eudicotyledons</taxon>
        <taxon>Gunneridae</taxon>
        <taxon>Pentapetalae</taxon>
        <taxon>asterids</taxon>
        <taxon>lamiids</taxon>
        <taxon>Lamiales</taxon>
        <taxon>Lamiaceae</taxon>
        <taxon>Nepetoideae</taxon>
        <taxon>Elsholtzieae</taxon>
        <taxon>Perilla</taxon>
    </lineage>
</organism>
<evidence type="ECO:0000256" key="7">
    <source>
        <dbReference type="SAM" id="MobiDB-lite"/>
    </source>
</evidence>
<feature type="coiled-coil region" evidence="6">
    <location>
        <begin position="52"/>
        <end position="91"/>
    </location>
</feature>
<gene>
    <name evidence="9" type="ORF">C2S53_012868</name>
</gene>
<keyword evidence="4" id="KW-0493">Microtubule</keyword>
<evidence type="ECO:0000256" key="2">
    <source>
        <dbReference type="ARBA" id="ARBA00005885"/>
    </source>
</evidence>
<comment type="subcellular location">
    <subcellularLocation>
        <location evidence="1">Cytoplasm</location>
        <location evidence="1">Cytoskeleton</location>
    </subcellularLocation>
</comment>
<keyword evidence="3" id="KW-0963">Cytoplasm</keyword>
<evidence type="ECO:0000256" key="4">
    <source>
        <dbReference type="ARBA" id="ARBA00022701"/>
    </source>
</evidence>
<protein>
    <submittedName>
        <fullName evidence="9">TPX2 protein for protein family</fullName>
    </submittedName>
</protein>
<feature type="region of interest" description="Disordered" evidence="7">
    <location>
        <begin position="92"/>
        <end position="190"/>
    </location>
</feature>
<sequence>MSTKPRHSHDDETSDQEEDNCSLASSTATSARTNKFKATVPVGPRFICGERLGKRKEYYAKLEEKHKALEKEKQEAEARQKEEEDAAIKQLRKSMVYKANPVPSFYRDGPPPKVKLKKLPLTRPVSPKLTRRRSCGDAGKPEDRRLQERATRQSAAAKGKERVGGRKSDEDSKTKDDSQEQKLVDNDVES</sequence>